<dbReference type="EMBL" id="JABWCS010000202">
    <property type="protein sequence ID" value="NUU60566.1"/>
    <property type="molecule type" value="Genomic_DNA"/>
</dbReference>
<dbReference type="SUPFAM" id="SSF63829">
    <property type="entry name" value="Calcium-dependent phosphotriesterase"/>
    <property type="match status" value="1"/>
</dbReference>
<protein>
    <recommendedName>
        <fullName evidence="1">Fibronectin type-III domain-containing protein</fullName>
    </recommendedName>
</protein>
<dbReference type="PROSITE" id="PS50853">
    <property type="entry name" value="FN3"/>
    <property type="match status" value="1"/>
</dbReference>
<feature type="domain" description="Fibronectin type-III" evidence="1">
    <location>
        <begin position="38"/>
        <end position="132"/>
    </location>
</feature>
<dbReference type="InterPro" id="IPR015943">
    <property type="entry name" value="WD40/YVTN_repeat-like_dom_sf"/>
</dbReference>
<dbReference type="Gene3D" id="2.130.10.10">
    <property type="entry name" value="YVTN repeat-like/Quinoprotein amine dehydrogenase"/>
    <property type="match status" value="2"/>
</dbReference>
<dbReference type="InterPro" id="IPR011048">
    <property type="entry name" value="Haem_d1_sf"/>
</dbReference>
<keyword evidence="3" id="KW-1185">Reference proteome</keyword>
<dbReference type="Proteomes" id="UP000564806">
    <property type="component" value="Unassembled WGS sequence"/>
</dbReference>
<dbReference type="RefSeq" id="WP_175371148.1">
    <property type="nucleotide sequence ID" value="NZ_JABWCS010000202.1"/>
</dbReference>
<dbReference type="SUPFAM" id="SSF49265">
    <property type="entry name" value="Fibronectin type III"/>
    <property type="match status" value="1"/>
</dbReference>
<sequence length="735" mass="81737">MDGDLISVFYGDNLVLKAKWDAAGKKWVYQGIVSILPAPVQVSATPSSRTDINIKWEATPKAEYYHILTSNSPEGPYTPVKDSSGAPLKVQENFYTDSGHAPHTTVYYKVIAVVNGTGSGFSDYASATTFNNEHMQLDFNVTDSVQDPSKPIIYATDKQNKKLVAVNYETQQTTVVSFELPPESLAYADGKLYVALLKAEHSPYIFDDQQKGAVAVVDAATLTISHIYDINLDPYSISVDREGYVYISSGSGQWTKIRSYSGDSFTPIGSYTISHATHTLMHPTMNKIYTVNTNSIPRDIGTFVIKNGEFLSSYDSPYHGDYPMTTKINLSPDGKYLFNGAGTVFSTKYDRFDDMSFVFNMERTYDDMAFDLKHGRFYTIKDRLINSYDYSNFSKVDTITLDGAGQRIFDGTNQLLALTSLEGKTILEFVDKPFAEEVPPVDVPGIYLGGTVVGAVYDSNDNKVYAIDQAFKNLIVVDIASKSVIKKVPLPYKPSALTLSEDRTKLYIVNKDAYNLLTEVSLSDYSVTRSLTYSNPADSRDFSHRHIYNKSGRLYVVLGDWSPTLLIFNEATFQLSQPNTIIDDGIGDMVFSSDNSKFYYWSQFGWDAGSAKSTVYTYSIHEDGGINKVDESVLEYPGITREPMDTPALLVESLGMVIVKNKAFNKDNLQEVKGSFPEPIYAVNAVNNTALGKQGIYDLTTFQKVQSIDLAGATSIFYDDKGNLYYLIDNSLFIN</sequence>
<evidence type="ECO:0000259" key="1">
    <source>
        <dbReference type="PROSITE" id="PS50853"/>
    </source>
</evidence>
<dbReference type="PANTHER" id="PTHR47197:SF3">
    <property type="entry name" value="DIHYDRO-HEME D1 DEHYDROGENASE"/>
    <property type="match status" value="1"/>
</dbReference>
<name>A0A850EJL6_9BACL</name>
<dbReference type="SUPFAM" id="SSF51004">
    <property type="entry name" value="C-terminal (heme d1) domain of cytochrome cd1-nitrite reductase"/>
    <property type="match status" value="1"/>
</dbReference>
<dbReference type="SMART" id="SM00060">
    <property type="entry name" value="FN3"/>
    <property type="match status" value="1"/>
</dbReference>
<dbReference type="AlphaFoldDB" id="A0A850EJL6"/>
<dbReference type="InterPro" id="IPR003961">
    <property type="entry name" value="FN3_dom"/>
</dbReference>
<dbReference type="InterPro" id="IPR013783">
    <property type="entry name" value="Ig-like_fold"/>
</dbReference>
<dbReference type="PANTHER" id="PTHR47197">
    <property type="entry name" value="PROTEIN NIRF"/>
    <property type="match status" value="1"/>
</dbReference>
<organism evidence="2 3">
    <name type="scientific">Paenibacillus agri</name>
    <dbReference type="NCBI Taxonomy" id="2744309"/>
    <lineage>
        <taxon>Bacteria</taxon>
        <taxon>Bacillati</taxon>
        <taxon>Bacillota</taxon>
        <taxon>Bacilli</taxon>
        <taxon>Bacillales</taxon>
        <taxon>Paenibacillaceae</taxon>
        <taxon>Paenibacillus</taxon>
    </lineage>
</organism>
<dbReference type="InterPro" id="IPR051200">
    <property type="entry name" value="Host-pathogen_enzymatic-act"/>
</dbReference>
<evidence type="ECO:0000313" key="3">
    <source>
        <dbReference type="Proteomes" id="UP000564806"/>
    </source>
</evidence>
<comment type="caution">
    <text evidence="2">The sequence shown here is derived from an EMBL/GenBank/DDBJ whole genome shotgun (WGS) entry which is preliminary data.</text>
</comment>
<reference evidence="2" key="1">
    <citation type="submission" date="2020-06" db="EMBL/GenBank/DDBJ databases">
        <title>Paenibacillus sp. nov., isolated from soil.</title>
        <authorList>
            <person name="Seo Y.L."/>
        </authorList>
    </citation>
    <scope>NUCLEOTIDE SEQUENCE [LARGE SCALE GENOMIC DNA]</scope>
    <source>
        <strain evidence="2">JW14</strain>
    </source>
</reference>
<dbReference type="Gene3D" id="2.60.40.10">
    <property type="entry name" value="Immunoglobulins"/>
    <property type="match status" value="1"/>
</dbReference>
<proteinExistence type="predicted"/>
<gene>
    <name evidence="2" type="ORF">HPT30_09445</name>
</gene>
<evidence type="ECO:0000313" key="2">
    <source>
        <dbReference type="EMBL" id="NUU60566.1"/>
    </source>
</evidence>
<dbReference type="InterPro" id="IPR036116">
    <property type="entry name" value="FN3_sf"/>
</dbReference>
<accession>A0A850EJL6</accession>